<evidence type="ECO:0000313" key="3">
    <source>
        <dbReference type="Proteomes" id="UP000035996"/>
    </source>
</evidence>
<gene>
    <name evidence="2" type="ORF">AB986_03760</name>
</gene>
<feature type="domain" description="VOC" evidence="1">
    <location>
        <begin position="13"/>
        <end position="125"/>
    </location>
</feature>
<evidence type="ECO:0000313" key="2">
    <source>
        <dbReference type="EMBL" id="KMM38427.1"/>
    </source>
</evidence>
<comment type="caution">
    <text evidence="2">The sequence shown here is derived from an EMBL/GenBank/DDBJ whole genome shotgun (WGS) entry which is preliminary data.</text>
</comment>
<protein>
    <recommendedName>
        <fullName evidence="1">VOC domain-containing protein</fullName>
    </recommendedName>
</protein>
<evidence type="ECO:0000259" key="1">
    <source>
        <dbReference type="PROSITE" id="PS51819"/>
    </source>
</evidence>
<dbReference type="Gene3D" id="3.10.180.10">
    <property type="entry name" value="2,3-Dihydroxybiphenyl 1,2-Dioxygenase, domain 1"/>
    <property type="match status" value="1"/>
</dbReference>
<dbReference type="Pfam" id="PF00903">
    <property type="entry name" value="Glyoxalase"/>
    <property type="match status" value="1"/>
</dbReference>
<dbReference type="InterPro" id="IPR004360">
    <property type="entry name" value="Glyas_Fos-R_dOase_dom"/>
</dbReference>
<dbReference type="CDD" id="cd06587">
    <property type="entry name" value="VOC"/>
    <property type="match status" value="1"/>
</dbReference>
<dbReference type="InterPro" id="IPR037523">
    <property type="entry name" value="VOC_core"/>
</dbReference>
<dbReference type="SUPFAM" id="SSF54593">
    <property type="entry name" value="Glyoxalase/Bleomycin resistance protein/Dihydroxybiphenyl dioxygenase"/>
    <property type="match status" value="1"/>
</dbReference>
<name>A0A0J6FVN2_9BACL</name>
<dbReference type="InterPro" id="IPR029068">
    <property type="entry name" value="Glyas_Bleomycin-R_OHBP_Dase"/>
</dbReference>
<dbReference type="STRING" id="157733.AB986_03760"/>
<dbReference type="AlphaFoldDB" id="A0A0J6FVN2"/>
<reference evidence="2" key="1">
    <citation type="submission" date="2015-06" db="EMBL/GenBank/DDBJ databases">
        <authorList>
            <person name="Liu B."/>
            <person name="Wang J."/>
            <person name="Zhu Y."/>
            <person name="Liu G."/>
            <person name="Chen Q."/>
            <person name="Zheng C."/>
            <person name="Che J."/>
            <person name="Ge C."/>
            <person name="Shi H."/>
            <person name="Pan Z."/>
            <person name="Liu X."/>
        </authorList>
    </citation>
    <scope>NUCLEOTIDE SEQUENCE [LARGE SCALE GENOMIC DNA]</scope>
    <source>
        <strain evidence="2">DSM 16346</strain>
    </source>
</reference>
<keyword evidence="3" id="KW-1185">Reference proteome</keyword>
<accession>A0A0J6FVN2</accession>
<dbReference type="EMBL" id="LELK01000001">
    <property type="protein sequence ID" value="KMM38427.1"/>
    <property type="molecule type" value="Genomic_DNA"/>
</dbReference>
<sequence length="130" mass="14598">MTSFKGGILLLNQVCVLTIKVKEMKESLSFYTEVFDFTVSKKYSEKIVSLVHKNIPIVLEEDNSINLSDSKSVLLGISSKNIGHDFKLLKNRGANVLFDEPEPCPPGLYFIVEDPSGNQLEVVEFTNEEQ</sequence>
<dbReference type="Proteomes" id="UP000035996">
    <property type="component" value="Unassembled WGS sequence"/>
</dbReference>
<proteinExistence type="predicted"/>
<organism evidence="2 3">
    <name type="scientific">Guptibacillus hwajinpoensis</name>
    <dbReference type="NCBI Taxonomy" id="208199"/>
    <lineage>
        <taxon>Bacteria</taxon>
        <taxon>Bacillati</taxon>
        <taxon>Bacillota</taxon>
        <taxon>Bacilli</taxon>
        <taxon>Bacillales</taxon>
        <taxon>Guptibacillaceae</taxon>
        <taxon>Guptibacillus</taxon>
    </lineage>
</organism>
<dbReference type="PROSITE" id="PS51819">
    <property type="entry name" value="VOC"/>
    <property type="match status" value="1"/>
</dbReference>